<feature type="transmembrane region" description="Helical" evidence="3">
    <location>
        <begin position="146"/>
        <end position="171"/>
    </location>
</feature>
<accession>A0A177K5X1</accession>
<comment type="similarity">
    <text evidence="2">Belongs to the CDP-alcohol phosphatidyltransferase class-I family.</text>
</comment>
<protein>
    <submittedName>
        <fullName evidence="4">CDP-alcohol phosphatidyltransferase</fullName>
    </submittedName>
</protein>
<feature type="transmembrane region" description="Helical" evidence="3">
    <location>
        <begin position="192"/>
        <end position="211"/>
    </location>
</feature>
<feature type="transmembrane region" description="Helical" evidence="3">
    <location>
        <begin position="58"/>
        <end position="74"/>
    </location>
</feature>
<evidence type="ECO:0000313" key="4">
    <source>
        <dbReference type="EMBL" id="OAH48802.1"/>
    </source>
</evidence>
<dbReference type="GO" id="GO:0016020">
    <property type="term" value="C:membrane"/>
    <property type="evidence" value="ECO:0007669"/>
    <property type="project" value="InterPro"/>
</dbReference>
<dbReference type="Pfam" id="PF01066">
    <property type="entry name" value="CDP-OH_P_transf"/>
    <property type="match status" value="1"/>
</dbReference>
<keyword evidence="3" id="KW-0472">Membrane</keyword>
<proteinExistence type="inferred from homology"/>
<dbReference type="InterPro" id="IPR048254">
    <property type="entry name" value="CDP_ALCOHOL_P_TRANSF_CS"/>
</dbReference>
<evidence type="ECO:0000256" key="3">
    <source>
        <dbReference type="SAM" id="Phobius"/>
    </source>
</evidence>
<dbReference type="RefSeq" id="WP_064003582.1">
    <property type="nucleotide sequence ID" value="NZ_LSTV01000005.1"/>
</dbReference>
<gene>
    <name evidence="4" type="ORF">AYL44_12250</name>
</gene>
<dbReference type="Gene3D" id="1.20.120.1760">
    <property type="match status" value="1"/>
</dbReference>
<dbReference type="AlphaFoldDB" id="A0A177K5X1"/>
<dbReference type="GO" id="GO:0016780">
    <property type="term" value="F:phosphotransferase activity, for other substituted phosphate groups"/>
    <property type="evidence" value="ECO:0007669"/>
    <property type="project" value="InterPro"/>
</dbReference>
<dbReference type="InterPro" id="IPR000462">
    <property type="entry name" value="CDP-OH_P_trans"/>
</dbReference>
<dbReference type="InterPro" id="IPR043130">
    <property type="entry name" value="CDP-OH_PTrfase_TM_dom"/>
</dbReference>
<evidence type="ECO:0000256" key="1">
    <source>
        <dbReference type="ARBA" id="ARBA00022679"/>
    </source>
</evidence>
<keyword evidence="1 2" id="KW-0808">Transferase</keyword>
<keyword evidence="3" id="KW-1133">Transmembrane helix</keyword>
<evidence type="ECO:0000256" key="2">
    <source>
        <dbReference type="RuleBase" id="RU003750"/>
    </source>
</evidence>
<reference evidence="4 5" key="1">
    <citation type="submission" date="2016-02" db="EMBL/GenBank/DDBJ databases">
        <authorList>
            <person name="Wen L."/>
            <person name="He K."/>
            <person name="Yang H."/>
        </authorList>
    </citation>
    <scope>NUCLEOTIDE SEQUENCE [LARGE SCALE GENOMIC DNA]</scope>
    <source>
        <strain evidence="4 5">CD11_3</strain>
    </source>
</reference>
<dbReference type="PROSITE" id="PS00379">
    <property type="entry name" value="CDP_ALCOHOL_P_TRANSF"/>
    <property type="match status" value="1"/>
</dbReference>
<name>A0A177K5X1_9MICO</name>
<sequence>MTTTDSNAPDLAETMARLRGAQKGHARGAPAYSVYVNRRIGRLFAAIAYRLGLTPNRVTLVSAVHTFTGVALIATVPPSWWSGVLISLLLVAGYAWDSADGQVARLRGGGSIAGEWLDHFVDALKIASLHLAVLIGLYRFGDLGEVALLVPIGYSVIATVTFFGMILNDLLKGARGVASTHTRGGGTFGRSMVLLPTDFGVLCLAFLLWGVSPLFLAVYGALFAANALFLSAATLKWFREMRRVG</sequence>
<dbReference type="GO" id="GO:0008654">
    <property type="term" value="P:phospholipid biosynthetic process"/>
    <property type="evidence" value="ECO:0007669"/>
    <property type="project" value="InterPro"/>
</dbReference>
<keyword evidence="3" id="KW-0812">Transmembrane</keyword>
<organism evidence="4 5">
    <name type="scientific">Microbacterium oleivorans</name>
    <dbReference type="NCBI Taxonomy" id="273677"/>
    <lineage>
        <taxon>Bacteria</taxon>
        <taxon>Bacillati</taxon>
        <taxon>Actinomycetota</taxon>
        <taxon>Actinomycetes</taxon>
        <taxon>Micrococcales</taxon>
        <taxon>Microbacteriaceae</taxon>
        <taxon>Microbacterium</taxon>
    </lineage>
</organism>
<dbReference type="OrthoDB" id="7390033at2"/>
<evidence type="ECO:0000313" key="5">
    <source>
        <dbReference type="Proteomes" id="UP000076998"/>
    </source>
</evidence>
<feature type="transmembrane region" description="Helical" evidence="3">
    <location>
        <begin position="217"/>
        <end position="238"/>
    </location>
</feature>
<dbReference type="EMBL" id="LSTV01000005">
    <property type="protein sequence ID" value="OAH48802.1"/>
    <property type="molecule type" value="Genomic_DNA"/>
</dbReference>
<comment type="caution">
    <text evidence="4">The sequence shown here is derived from an EMBL/GenBank/DDBJ whole genome shotgun (WGS) entry which is preliminary data.</text>
</comment>
<dbReference type="Proteomes" id="UP000076998">
    <property type="component" value="Unassembled WGS sequence"/>
</dbReference>